<reference evidence="2 3" key="1">
    <citation type="submission" date="2024-01" db="EMBL/GenBank/DDBJ databases">
        <authorList>
            <person name="Allen C."/>
            <person name="Tagirdzhanova G."/>
        </authorList>
    </citation>
    <scope>NUCLEOTIDE SEQUENCE [LARGE SCALE GENOMIC DNA]</scope>
</reference>
<organism evidence="2 3">
    <name type="scientific">Sporothrix curviconia</name>
    <dbReference type="NCBI Taxonomy" id="1260050"/>
    <lineage>
        <taxon>Eukaryota</taxon>
        <taxon>Fungi</taxon>
        <taxon>Dikarya</taxon>
        <taxon>Ascomycota</taxon>
        <taxon>Pezizomycotina</taxon>
        <taxon>Sordariomycetes</taxon>
        <taxon>Sordariomycetidae</taxon>
        <taxon>Ophiostomatales</taxon>
        <taxon>Ophiostomataceae</taxon>
        <taxon>Sporothrix</taxon>
    </lineage>
</organism>
<dbReference type="Proteomes" id="UP001642405">
    <property type="component" value="Unassembled WGS sequence"/>
</dbReference>
<name>A0ABP0CZH2_9PEZI</name>
<evidence type="ECO:0000313" key="3">
    <source>
        <dbReference type="Proteomes" id="UP001642405"/>
    </source>
</evidence>
<sequence>MADDDNQNNERALVPYDPNQNQNNGDDVAVVPYTGQHHLPPPLVADIVVPNHDQLQVLRVGGRQLATWCHNAVQNNLLDRPGQDVIIVRGKITPDQIRTHRPSYINALLTASRGRVQGIRPCSECVRKAKQSVYGLPSPFIACIRVADAFPDDGYDGNDGRRPGNRGNLGSSANPILLDAPPGGSAADAI</sequence>
<evidence type="ECO:0000313" key="2">
    <source>
        <dbReference type="EMBL" id="CAK7237538.1"/>
    </source>
</evidence>
<comment type="caution">
    <text evidence="2">The sequence shown here is derived from an EMBL/GenBank/DDBJ whole genome shotgun (WGS) entry which is preliminary data.</text>
</comment>
<keyword evidence="3" id="KW-1185">Reference proteome</keyword>
<accession>A0ABP0CZH2</accession>
<protein>
    <submittedName>
        <fullName evidence="2">Uncharacterized protein</fullName>
    </submittedName>
</protein>
<dbReference type="EMBL" id="CAWUHB010000175">
    <property type="protein sequence ID" value="CAK7237538.1"/>
    <property type="molecule type" value="Genomic_DNA"/>
</dbReference>
<proteinExistence type="predicted"/>
<evidence type="ECO:0000256" key="1">
    <source>
        <dbReference type="SAM" id="MobiDB-lite"/>
    </source>
</evidence>
<feature type="non-terminal residue" evidence="2">
    <location>
        <position position="190"/>
    </location>
</feature>
<gene>
    <name evidence="2" type="ORF">SCUCBS95973_009984</name>
</gene>
<feature type="region of interest" description="Disordered" evidence="1">
    <location>
        <begin position="154"/>
        <end position="190"/>
    </location>
</feature>
<feature type="region of interest" description="Disordered" evidence="1">
    <location>
        <begin position="1"/>
        <end position="27"/>
    </location>
</feature>